<gene>
    <name evidence="2" type="ORF">ACFOZ7_16305</name>
</gene>
<comment type="caution">
    <text evidence="2">The sequence shown here is derived from an EMBL/GenBank/DDBJ whole genome shotgun (WGS) entry which is preliminary data.</text>
</comment>
<dbReference type="Proteomes" id="UP001595821">
    <property type="component" value="Unassembled WGS sequence"/>
</dbReference>
<keyword evidence="1" id="KW-0812">Transmembrane</keyword>
<sequence length="83" mass="8708">MNESTTPRWFKAVVGTIGVVVVALTAIGLYTIVPTIDAIDSPAYFVSMIVFGLAVIAVAFAVTRLGQRATPSNQGPDQTPASR</sequence>
<protein>
    <submittedName>
        <fullName evidence="2">Uncharacterized protein</fullName>
    </submittedName>
</protein>
<dbReference type="RefSeq" id="WP_246970460.1">
    <property type="nucleotide sequence ID" value="NZ_CP095397.1"/>
</dbReference>
<evidence type="ECO:0000256" key="1">
    <source>
        <dbReference type="SAM" id="Phobius"/>
    </source>
</evidence>
<feature type="transmembrane region" description="Helical" evidence="1">
    <location>
        <begin position="44"/>
        <end position="62"/>
    </location>
</feature>
<accession>A0ABD5P2C3</accession>
<reference evidence="2 3" key="1">
    <citation type="journal article" date="2014" name="Int. J. Syst. Evol. Microbiol.">
        <title>Complete genome sequence of Corynebacterium casei LMG S-19264T (=DSM 44701T), isolated from a smear-ripened cheese.</title>
        <authorList>
            <consortium name="US DOE Joint Genome Institute (JGI-PGF)"/>
            <person name="Walter F."/>
            <person name="Albersmeier A."/>
            <person name="Kalinowski J."/>
            <person name="Ruckert C."/>
        </authorList>
    </citation>
    <scope>NUCLEOTIDE SEQUENCE [LARGE SCALE GENOMIC DNA]</scope>
    <source>
        <strain evidence="2 3">IBRC-M 10912</strain>
    </source>
</reference>
<keyword evidence="1" id="KW-1133">Transmembrane helix</keyword>
<dbReference type="AlphaFoldDB" id="A0ABD5P2C3"/>
<proteinExistence type="predicted"/>
<evidence type="ECO:0000313" key="3">
    <source>
        <dbReference type="Proteomes" id="UP001595821"/>
    </source>
</evidence>
<organism evidence="2 3">
    <name type="scientific">Natribaculum luteum</name>
    <dbReference type="NCBI Taxonomy" id="1586232"/>
    <lineage>
        <taxon>Archaea</taxon>
        <taxon>Methanobacteriati</taxon>
        <taxon>Methanobacteriota</taxon>
        <taxon>Stenosarchaea group</taxon>
        <taxon>Halobacteria</taxon>
        <taxon>Halobacteriales</taxon>
        <taxon>Natrialbaceae</taxon>
        <taxon>Natribaculum</taxon>
    </lineage>
</organism>
<evidence type="ECO:0000313" key="2">
    <source>
        <dbReference type="EMBL" id="MFC4248472.1"/>
    </source>
</evidence>
<name>A0ABD5P2C3_9EURY</name>
<dbReference type="GeneID" id="71855663"/>
<feature type="transmembrane region" description="Helical" evidence="1">
    <location>
        <begin position="12"/>
        <end position="32"/>
    </location>
</feature>
<dbReference type="EMBL" id="JBHSDJ010000123">
    <property type="protein sequence ID" value="MFC4248472.1"/>
    <property type="molecule type" value="Genomic_DNA"/>
</dbReference>
<keyword evidence="1" id="KW-0472">Membrane</keyword>